<dbReference type="GO" id="GO:0005829">
    <property type="term" value="C:cytosol"/>
    <property type="evidence" value="ECO:0007669"/>
    <property type="project" value="TreeGrafter"/>
</dbReference>
<dbReference type="InterPro" id="IPR041677">
    <property type="entry name" value="DNA2/NAM7_AAA_11"/>
</dbReference>
<dbReference type="PANTHER" id="PTHR10887:SF322">
    <property type="entry name" value="HELICASE MOV-10"/>
    <property type="match status" value="1"/>
</dbReference>
<feature type="domain" description="DNA2/NAM7 helicase helicase" evidence="3">
    <location>
        <begin position="101"/>
        <end position="180"/>
    </location>
</feature>
<dbReference type="EMBL" id="ML975313">
    <property type="protein sequence ID" value="KAF1833746.1"/>
    <property type="molecule type" value="Genomic_DNA"/>
</dbReference>
<dbReference type="Pfam" id="PF13086">
    <property type="entry name" value="AAA_11"/>
    <property type="match status" value="1"/>
</dbReference>
<evidence type="ECO:0000259" key="4">
    <source>
        <dbReference type="Pfam" id="PF13087"/>
    </source>
</evidence>
<evidence type="ECO:0000259" key="3">
    <source>
        <dbReference type="Pfam" id="PF13086"/>
    </source>
</evidence>
<feature type="compositionally biased region" description="Basic and acidic residues" evidence="2">
    <location>
        <begin position="637"/>
        <end position="653"/>
    </location>
</feature>
<dbReference type="InterPro" id="IPR045055">
    <property type="entry name" value="DNA2/NAM7-like"/>
</dbReference>
<evidence type="ECO:0000256" key="2">
    <source>
        <dbReference type="SAM" id="MobiDB-lite"/>
    </source>
</evidence>
<keyword evidence="5" id="KW-0378">Hydrolase</keyword>
<evidence type="ECO:0000256" key="1">
    <source>
        <dbReference type="ARBA" id="ARBA00022806"/>
    </source>
</evidence>
<evidence type="ECO:0000313" key="5">
    <source>
        <dbReference type="EMBL" id="KAF1833746.1"/>
    </source>
</evidence>
<dbReference type="CDD" id="cd18808">
    <property type="entry name" value="SF1_C_Upf1"/>
    <property type="match status" value="1"/>
</dbReference>
<dbReference type="SUPFAM" id="SSF52540">
    <property type="entry name" value="P-loop containing nucleoside triphosphate hydrolases"/>
    <property type="match status" value="1"/>
</dbReference>
<feature type="region of interest" description="Disordered" evidence="2">
    <location>
        <begin position="626"/>
        <end position="653"/>
    </location>
</feature>
<dbReference type="PANTHER" id="PTHR10887">
    <property type="entry name" value="DNA2/NAM7 HELICASE FAMILY"/>
    <property type="match status" value="1"/>
</dbReference>
<proteinExistence type="predicted"/>
<protein>
    <submittedName>
        <fullName evidence="5">P-loop containing nucleoside triphosphate hydrolase protein</fullName>
    </submittedName>
</protein>
<name>A0A6A5KDF7_9PLEO</name>
<sequence length="653" mass="72617">MIVNVVFPIRGSLIQSQRRALLDIHLQLGRASTPRHQDGVNEFGESPGTKYATTPTTKPDCHVTEPHNDWTRRILFPTEADGNLQTKLRPVPHRKLFDHDINYEQAHAVNDVCSNLYGTLPYLISGPPGTGKTKTLVETAMQLLNTTTANHMLICAPSEAAADTLALRLKLYLSTKQLLRLNRPGRADNEVPAGLLQYCYIENDMFYLPPFRDIMGYNVVVTSCRDAAILAEAHLTNSDLWTMQRNMASAFNPEEPARVPPLHWTALLLDEAAQATEPDVLPAISVVSPPPTYPSSSPQPRFVMAGDEHQLGPRTASRNPQFSTSLFARLSNRSLYKTHPLSRQNTTPSSGPPVLKRSMLPLTYPPFTLLLRNYRSHPAILSVPSSLFYSNTLIPQAHTPNTPLQSSPLWRGRSAWPLLFLPHYGTDELERDGSAGWYNPSEARIACALAQQLIHQSAVHQSDICIMAPFAAQVKRLRALLRAHGLWDVNTGPLEAFQGLEKRVVILCTTRTRLRFLAHDVASGVGIVGQRQKMNVALTRAKEGLVVLGCPDVLGTDEWWRAWMAFCWRNGAVGGEWEGPREGGVVGVLERALLAKEGQGGKRVLGAKADDGAWSGEYEEWVEGLRGKLEEEEQEEGERNEKEDDRLENRGRE</sequence>
<keyword evidence="1" id="KW-0547">Nucleotide-binding</keyword>
<dbReference type="AlphaFoldDB" id="A0A6A5KDF7"/>
<dbReference type="GO" id="GO:0035194">
    <property type="term" value="P:regulatory ncRNA-mediated post-transcriptional gene silencing"/>
    <property type="evidence" value="ECO:0007669"/>
    <property type="project" value="TreeGrafter"/>
</dbReference>
<dbReference type="OrthoDB" id="6513042at2759"/>
<keyword evidence="1" id="KW-0347">Helicase</keyword>
<dbReference type="GO" id="GO:0004386">
    <property type="term" value="F:helicase activity"/>
    <property type="evidence" value="ECO:0007669"/>
    <property type="project" value="InterPro"/>
</dbReference>
<dbReference type="InterPro" id="IPR027417">
    <property type="entry name" value="P-loop_NTPase"/>
</dbReference>
<feature type="domain" description="DNA2/NAM7 helicase-like C-terminal" evidence="4">
    <location>
        <begin position="366"/>
        <end position="550"/>
    </location>
</feature>
<feature type="region of interest" description="Disordered" evidence="2">
    <location>
        <begin position="33"/>
        <end position="59"/>
    </location>
</feature>
<dbReference type="InterPro" id="IPR047187">
    <property type="entry name" value="SF1_C_Upf1"/>
</dbReference>
<dbReference type="InterPro" id="IPR041679">
    <property type="entry name" value="DNA2/NAM7-like_C"/>
</dbReference>
<keyword evidence="1" id="KW-0067">ATP-binding</keyword>
<organism evidence="5 6">
    <name type="scientific">Decorospora gaudefroyi</name>
    <dbReference type="NCBI Taxonomy" id="184978"/>
    <lineage>
        <taxon>Eukaryota</taxon>
        <taxon>Fungi</taxon>
        <taxon>Dikarya</taxon>
        <taxon>Ascomycota</taxon>
        <taxon>Pezizomycotina</taxon>
        <taxon>Dothideomycetes</taxon>
        <taxon>Pleosporomycetidae</taxon>
        <taxon>Pleosporales</taxon>
        <taxon>Pleosporineae</taxon>
        <taxon>Pleosporaceae</taxon>
        <taxon>Decorospora</taxon>
    </lineage>
</organism>
<reference evidence="5" key="1">
    <citation type="submission" date="2020-01" db="EMBL/GenBank/DDBJ databases">
        <authorList>
            <consortium name="DOE Joint Genome Institute"/>
            <person name="Haridas S."/>
            <person name="Albert R."/>
            <person name="Binder M."/>
            <person name="Bloem J."/>
            <person name="Labutti K."/>
            <person name="Salamov A."/>
            <person name="Andreopoulos B."/>
            <person name="Baker S.E."/>
            <person name="Barry K."/>
            <person name="Bills G."/>
            <person name="Bluhm B.H."/>
            <person name="Cannon C."/>
            <person name="Castanera R."/>
            <person name="Culley D.E."/>
            <person name="Daum C."/>
            <person name="Ezra D."/>
            <person name="Gonzalez J.B."/>
            <person name="Henrissat B."/>
            <person name="Kuo A."/>
            <person name="Liang C."/>
            <person name="Lipzen A."/>
            <person name="Lutzoni F."/>
            <person name="Magnuson J."/>
            <person name="Mondo S."/>
            <person name="Nolan M."/>
            <person name="Ohm R."/>
            <person name="Pangilinan J."/>
            <person name="Park H.-J."/>
            <person name="Ramirez L."/>
            <person name="Alfaro M."/>
            <person name="Sun H."/>
            <person name="Tritt A."/>
            <person name="Yoshinaga Y."/>
            <person name="Zwiers L.-H."/>
            <person name="Turgeon B.G."/>
            <person name="Goodwin S.B."/>
            <person name="Spatafora J.W."/>
            <person name="Crous P.W."/>
            <person name="Grigoriev I.V."/>
        </authorList>
    </citation>
    <scope>NUCLEOTIDE SEQUENCE</scope>
    <source>
        <strain evidence="5">P77</strain>
    </source>
</reference>
<dbReference type="Proteomes" id="UP000800040">
    <property type="component" value="Unassembled WGS sequence"/>
</dbReference>
<dbReference type="Pfam" id="PF13087">
    <property type="entry name" value="AAA_12"/>
    <property type="match status" value="1"/>
</dbReference>
<dbReference type="GO" id="GO:0016787">
    <property type="term" value="F:hydrolase activity"/>
    <property type="evidence" value="ECO:0007669"/>
    <property type="project" value="UniProtKB-KW"/>
</dbReference>
<keyword evidence="6" id="KW-1185">Reference proteome</keyword>
<dbReference type="Gene3D" id="3.40.50.300">
    <property type="entry name" value="P-loop containing nucleotide triphosphate hydrolases"/>
    <property type="match status" value="2"/>
</dbReference>
<accession>A0A6A5KDF7</accession>
<evidence type="ECO:0000313" key="6">
    <source>
        <dbReference type="Proteomes" id="UP000800040"/>
    </source>
</evidence>
<gene>
    <name evidence="5" type="ORF">BDW02DRAFT_499991</name>
</gene>